<dbReference type="EMBL" id="CP036298">
    <property type="protein sequence ID" value="QDV25328.1"/>
    <property type="molecule type" value="Genomic_DNA"/>
</dbReference>
<sequence length="82" mass="9013">MTLRSNTGANMLCIYAGARGANGAFGFAQLVGINHTDVSLNSLTKHISFRTLSPRLFRWVTLSETTLAIQFRSQCCDRADAF</sequence>
<keyword evidence="2" id="KW-1185">Reference proteome</keyword>
<dbReference type="AlphaFoldDB" id="A0A518G9Q3"/>
<accession>A0A518G9Q3</accession>
<evidence type="ECO:0000313" key="1">
    <source>
        <dbReference type="EMBL" id="QDV25328.1"/>
    </source>
</evidence>
<dbReference type="KEGG" id="ahel:Q31a_36520"/>
<gene>
    <name evidence="1" type="ORF">Q31a_36520</name>
</gene>
<reference evidence="1 2" key="1">
    <citation type="submission" date="2019-02" db="EMBL/GenBank/DDBJ databases">
        <title>Deep-cultivation of Planctomycetes and their phenomic and genomic characterization uncovers novel biology.</title>
        <authorList>
            <person name="Wiegand S."/>
            <person name="Jogler M."/>
            <person name="Boedeker C."/>
            <person name="Pinto D."/>
            <person name="Vollmers J."/>
            <person name="Rivas-Marin E."/>
            <person name="Kohn T."/>
            <person name="Peeters S.H."/>
            <person name="Heuer A."/>
            <person name="Rast P."/>
            <person name="Oberbeckmann S."/>
            <person name="Bunk B."/>
            <person name="Jeske O."/>
            <person name="Meyerdierks A."/>
            <person name="Storesund J.E."/>
            <person name="Kallscheuer N."/>
            <person name="Luecker S."/>
            <person name="Lage O.M."/>
            <person name="Pohl T."/>
            <person name="Merkel B.J."/>
            <person name="Hornburger P."/>
            <person name="Mueller R.-W."/>
            <person name="Bruemmer F."/>
            <person name="Labrenz M."/>
            <person name="Spormann A.M."/>
            <person name="Op den Camp H."/>
            <person name="Overmann J."/>
            <person name="Amann R."/>
            <person name="Jetten M.S.M."/>
            <person name="Mascher T."/>
            <person name="Medema M.H."/>
            <person name="Devos D.P."/>
            <person name="Kaster A.-K."/>
            <person name="Ovreas L."/>
            <person name="Rohde M."/>
            <person name="Galperin M.Y."/>
            <person name="Jogler C."/>
        </authorList>
    </citation>
    <scope>NUCLEOTIDE SEQUENCE [LARGE SCALE GENOMIC DNA]</scope>
    <source>
        <strain evidence="1 2">Q31a</strain>
    </source>
</reference>
<organism evidence="1 2">
    <name type="scientific">Aureliella helgolandensis</name>
    <dbReference type="NCBI Taxonomy" id="2527968"/>
    <lineage>
        <taxon>Bacteria</taxon>
        <taxon>Pseudomonadati</taxon>
        <taxon>Planctomycetota</taxon>
        <taxon>Planctomycetia</taxon>
        <taxon>Pirellulales</taxon>
        <taxon>Pirellulaceae</taxon>
        <taxon>Aureliella</taxon>
    </lineage>
</organism>
<dbReference type="Proteomes" id="UP000318017">
    <property type="component" value="Chromosome"/>
</dbReference>
<protein>
    <submittedName>
        <fullName evidence="1">Uncharacterized protein</fullName>
    </submittedName>
</protein>
<name>A0A518G9Q3_9BACT</name>
<proteinExistence type="predicted"/>
<evidence type="ECO:0000313" key="2">
    <source>
        <dbReference type="Proteomes" id="UP000318017"/>
    </source>
</evidence>